<dbReference type="InterPro" id="IPR057003">
    <property type="entry name" value="Phage_tail_terminator_2"/>
</dbReference>
<keyword evidence="2" id="KW-1185">Reference proteome</keyword>
<proteinExistence type="predicted"/>
<organism evidence="1 2">
    <name type="scientific">Actinomadura rudentiformis</name>
    <dbReference type="NCBI Taxonomy" id="359158"/>
    <lineage>
        <taxon>Bacteria</taxon>
        <taxon>Bacillati</taxon>
        <taxon>Actinomycetota</taxon>
        <taxon>Actinomycetes</taxon>
        <taxon>Streptosporangiales</taxon>
        <taxon>Thermomonosporaceae</taxon>
        <taxon>Actinomadura</taxon>
    </lineage>
</organism>
<evidence type="ECO:0000313" key="1">
    <source>
        <dbReference type="EMBL" id="KAB2344878.1"/>
    </source>
</evidence>
<comment type="caution">
    <text evidence="1">The sequence shown here is derived from an EMBL/GenBank/DDBJ whole genome shotgun (WGS) entry which is preliminary data.</text>
</comment>
<sequence length="134" mass="14322">MGSAAAPWPDIEELLLHVLADLTTGTVVTVTPPDLQQHLPVIRVRRLGGSDNRVSDTARVDVDVYAATRAEAHALGEAVRQRLLVAPHVVAGPSGGVIDRVVTEVAPHSVTHPDPGTRRVTATYRTTARRSTSR</sequence>
<gene>
    <name evidence="1" type="ORF">F8566_30275</name>
</gene>
<protein>
    <submittedName>
        <fullName evidence="1">DUF3168 domain-containing protein</fullName>
    </submittedName>
</protein>
<evidence type="ECO:0000313" key="2">
    <source>
        <dbReference type="Proteomes" id="UP000468735"/>
    </source>
</evidence>
<accession>A0A6H9YUA8</accession>
<dbReference type="Pfam" id="PF23841">
    <property type="entry name" value="Phage_tail_terminator_2"/>
    <property type="match status" value="1"/>
</dbReference>
<reference evidence="1 2" key="1">
    <citation type="submission" date="2019-09" db="EMBL/GenBank/DDBJ databases">
        <title>Actinomadura physcomitrii sp. nov., a novel actinomycete isolated from moss [Physcomitrium sphaericum (Ludw) Fuernr].</title>
        <authorList>
            <person name="Zhuang X."/>
            <person name="Liu C."/>
        </authorList>
    </citation>
    <scope>NUCLEOTIDE SEQUENCE [LARGE SCALE GENOMIC DNA]</scope>
    <source>
        <strain evidence="1 2">HMC1</strain>
    </source>
</reference>
<dbReference type="EMBL" id="WBMT01000015">
    <property type="protein sequence ID" value="KAB2344878.1"/>
    <property type="molecule type" value="Genomic_DNA"/>
</dbReference>
<dbReference type="RefSeq" id="WP_151565246.1">
    <property type="nucleotide sequence ID" value="NZ_WBMT01000015.1"/>
</dbReference>
<dbReference type="Proteomes" id="UP000468735">
    <property type="component" value="Unassembled WGS sequence"/>
</dbReference>
<dbReference type="AlphaFoldDB" id="A0A6H9YUA8"/>
<dbReference type="OrthoDB" id="4221968at2"/>
<name>A0A6H9YUA8_9ACTN</name>